<dbReference type="KEGG" id="pluf:LFWB_3550"/>
<protein>
    <submittedName>
        <fullName evidence="1">Secreted protein, SAP45-like</fullName>
    </submittedName>
</protein>
<gene>
    <name evidence="1" type="ORF">LFWB_3550</name>
    <name evidence="2" type="ORF">LFWB_4100</name>
</gene>
<accession>A0A975FIA7</accession>
<keyword evidence="3" id="KW-1185">Reference proteome</keyword>
<reference evidence="1" key="1">
    <citation type="submission" date="2020-06" db="EMBL/GenBank/DDBJ databases">
        <title>Complete genome sequence of Candidatus Phytoplasma luffae NCHU2019.</title>
        <authorList>
            <person name="Cho S.-T."/>
            <person name="Tan C.-M."/>
            <person name="Li J.-R."/>
            <person name="Chien Y.-Y."/>
            <person name="Chiu Y.-C."/>
            <person name="Yang J.-Y."/>
            <person name="Kuo C.-H."/>
        </authorList>
    </citation>
    <scope>NUCLEOTIDE SEQUENCE</scope>
    <source>
        <strain evidence="1">NCHU2019</strain>
    </source>
</reference>
<dbReference type="PROSITE" id="PS51257">
    <property type="entry name" value="PROKAR_LIPOPROTEIN"/>
    <property type="match status" value="1"/>
</dbReference>
<evidence type="ECO:0000313" key="3">
    <source>
        <dbReference type="Proteomes" id="UP000672038"/>
    </source>
</evidence>
<dbReference type="EMBL" id="CP054393">
    <property type="protein sequence ID" value="QTX02925.1"/>
    <property type="molecule type" value="Genomic_DNA"/>
</dbReference>
<dbReference type="RefSeq" id="WP_210954490.1">
    <property type="nucleotide sequence ID" value="NZ_CP054393.1"/>
</dbReference>
<dbReference type="AlphaFoldDB" id="A0A975FIA7"/>
<sequence length="164" mass="19595">MIQVKNKLHLLPFFLMSCLGLFILITINPVMAMNDNNLNYQNSINNEINELLLKKQKISKKISHCNKLDLNTINLKQQLKILDQTILNLYQRLADINVLKYINEKIWHYSYERNQVAIKYLSKTYQNTTAEELNNKHQEIIQKIKKLSQKYCDLQYKLNEFYLN</sequence>
<proteinExistence type="predicted"/>
<organism evidence="1 3">
    <name type="scientific">Loofah witches'-broom phytoplasma</name>
    <dbReference type="NCBI Taxonomy" id="35773"/>
    <lineage>
        <taxon>Bacteria</taxon>
        <taxon>Bacillati</taxon>
        <taxon>Mycoplasmatota</taxon>
        <taxon>Mollicutes</taxon>
        <taxon>Acholeplasmatales</taxon>
        <taxon>Acholeplasmataceae</taxon>
        <taxon>Candidatus Phytoplasma</taxon>
        <taxon>16SrVIII (Loofah witches'-broom group)</taxon>
    </lineage>
</organism>
<evidence type="ECO:0000313" key="1">
    <source>
        <dbReference type="EMBL" id="QTX02925.1"/>
    </source>
</evidence>
<dbReference type="KEGG" id="pluf:LFWB_4100"/>
<evidence type="ECO:0000313" key="2">
    <source>
        <dbReference type="EMBL" id="QTX02976.1"/>
    </source>
</evidence>
<name>A0A975FIA7_LOWBP</name>
<dbReference type="Proteomes" id="UP000672038">
    <property type="component" value="Chromosome"/>
</dbReference>
<dbReference type="EMBL" id="CP054393">
    <property type="protein sequence ID" value="QTX02976.1"/>
    <property type="molecule type" value="Genomic_DNA"/>
</dbReference>